<dbReference type="EMBL" id="GBRH01254736">
    <property type="protein sequence ID" value="JAD43159.1"/>
    <property type="molecule type" value="Transcribed_RNA"/>
</dbReference>
<accession>A0A0A8ZUU7</accession>
<reference evidence="1" key="1">
    <citation type="submission" date="2014-09" db="EMBL/GenBank/DDBJ databases">
        <authorList>
            <person name="Magalhaes I.L.F."/>
            <person name="Oliveira U."/>
            <person name="Santos F.R."/>
            <person name="Vidigal T.H.D.A."/>
            <person name="Brescovit A.D."/>
            <person name="Santos A.J."/>
        </authorList>
    </citation>
    <scope>NUCLEOTIDE SEQUENCE</scope>
    <source>
        <tissue evidence="1">Shoot tissue taken approximately 20 cm above the soil surface</tissue>
    </source>
</reference>
<reference evidence="1" key="2">
    <citation type="journal article" date="2015" name="Data Brief">
        <title>Shoot transcriptome of the giant reed, Arundo donax.</title>
        <authorList>
            <person name="Barrero R.A."/>
            <person name="Guerrero F.D."/>
            <person name="Moolhuijzen P."/>
            <person name="Goolsby J.A."/>
            <person name="Tidwell J."/>
            <person name="Bellgard S.E."/>
            <person name="Bellgard M.I."/>
        </authorList>
    </citation>
    <scope>NUCLEOTIDE SEQUENCE</scope>
    <source>
        <tissue evidence="1">Shoot tissue taken approximately 20 cm above the soil surface</tissue>
    </source>
</reference>
<name>A0A0A8ZUU7_ARUDO</name>
<organism evidence="1">
    <name type="scientific">Arundo donax</name>
    <name type="common">Giant reed</name>
    <name type="synonym">Donax arundinaceus</name>
    <dbReference type="NCBI Taxonomy" id="35708"/>
    <lineage>
        <taxon>Eukaryota</taxon>
        <taxon>Viridiplantae</taxon>
        <taxon>Streptophyta</taxon>
        <taxon>Embryophyta</taxon>
        <taxon>Tracheophyta</taxon>
        <taxon>Spermatophyta</taxon>
        <taxon>Magnoliopsida</taxon>
        <taxon>Liliopsida</taxon>
        <taxon>Poales</taxon>
        <taxon>Poaceae</taxon>
        <taxon>PACMAD clade</taxon>
        <taxon>Arundinoideae</taxon>
        <taxon>Arundineae</taxon>
        <taxon>Arundo</taxon>
    </lineage>
</organism>
<sequence length="34" mass="4143">MVERTCKIATNNSRRVRWWLPQHGYTIRFSYSNA</sequence>
<evidence type="ECO:0000313" key="1">
    <source>
        <dbReference type="EMBL" id="JAD43159.1"/>
    </source>
</evidence>
<proteinExistence type="predicted"/>
<protein>
    <submittedName>
        <fullName evidence="1">Uncharacterized protein</fullName>
    </submittedName>
</protein>
<dbReference type="AlphaFoldDB" id="A0A0A8ZUU7"/>